<keyword evidence="7" id="KW-1185">Reference proteome</keyword>
<evidence type="ECO:0000256" key="3">
    <source>
        <dbReference type="ARBA" id="ARBA00022833"/>
    </source>
</evidence>
<dbReference type="SUPFAM" id="SSF144232">
    <property type="entry name" value="HIT/MYND zinc finger-like"/>
    <property type="match status" value="1"/>
</dbReference>
<dbReference type="PANTHER" id="PTHR10237">
    <property type="entry name" value="DEFORMED EPIDERMAL AUTOREGULATORY FACTOR 1 HOMOLOG SUPPRESSIN"/>
    <property type="match status" value="1"/>
</dbReference>
<keyword evidence="2 4" id="KW-0863">Zinc-finger</keyword>
<dbReference type="PROSITE" id="PS01360">
    <property type="entry name" value="ZF_MYND_1"/>
    <property type="match status" value="1"/>
</dbReference>
<proteinExistence type="predicted"/>
<dbReference type="PROSITE" id="PS50865">
    <property type="entry name" value="ZF_MYND_2"/>
    <property type="match status" value="1"/>
</dbReference>
<protein>
    <recommendedName>
        <fullName evidence="5">MYND-type domain-containing protein</fullName>
    </recommendedName>
</protein>
<evidence type="ECO:0000313" key="7">
    <source>
        <dbReference type="Proteomes" id="UP000572817"/>
    </source>
</evidence>
<accession>A0A8H4J739</accession>
<dbReference type="InterPro" id="IPR002893">
    <property type="entry name" value="Znf_MYND"/>
</dbReference>
<dbReference type="InterPro" id="IPR024119">
    <property type="entry name" value="TF_DEAF-1"/>
</dbReference>
<comment type="caution">
    <text evidence="6">The sequence shown here is derived from an EMBL/GenBank/DDBJ whole genome shotgun (WGS) entry which is preliminary data.</text>
</comment>
<keyword evidence="3" id="KW-0862">Zinc</keyword>
<dbReference type="PANTHER" id="PTHR10237:SF14">
    <property type="entry name" value="MYND-TYPE DOMAIN-CONTAINING PROTEIN"/>
    <property type="match status" value="1"/>
</dbReference>
<dbReference type="GO" id="GO:0008270">
    <property type="term" value="F:zinc ion binding"/>
    <property type="evidence" value="ECO:0007669"/>
    <property type="project" value="UniProtKB-KW"/>
</dbReference>
<sequence length="218" mass="23640">MTPPTDPPSSPSRACHACQTPESALPRPLSRCSKCHTALYCNRTCQRAHWKTHKQACNKHASAHHPFRLNTTTPATLPALLLRAYLLRLSDEHHLRPFDPPPPDTVLSRTGGGGGSPLRDYQRFLDRAEAAVPRVLPAWWSGRARALCEDVARYGAPADAHTGRIGAVAVAGVFEGGRVVIEKDCGIEDEEVLRELRALGVAICGTDVVRGVGKKDCS</sequence>
<dbReference type="Pfam" id="PF01753">
    <property type="entry name" value="zf-MYND"/>
    <property type="match status" value="1"/>
</dbReference>
<keyword evidence="1" id="KW-0479">Metal-binding</keyword>
<evidence type="ECO:0000256" key="1">
    <source>
        <dbReference type="ARBA" id="ARBA00022723"/>
    </source>
</evidence>
<organism evidence="6 7">
    <name type="scientific">Botryosphaeria dothidea</name>
    <dbReference type="NCBI Taxonomy" id="55169"/>
    <lineage>
        <taxon>Eukaryota</taxon>
        <taxon>Fungi</taxon>
        <taxon>Dikarya</taxon>
        <taxon>Ascomycota</taxon>
        <taxon>Pezizomycotina</taxon>
        <taxon>Dothideomycetes</taxon>
        <taxon>Dothideomycetes incertae sedis</taxon>
        <taxon>Botryosphaeriales</taxon>
        <taxon>Botryosphaeriaceae</taxon>
        <taxon>Botryosphaeria</taxon>
    </lineage>
</organism>
<evidence type="ECO:0000259" key="5">
    <source>
        <dbReference type="PROSITE" id="PS50865"/>
    </source>
</evidence>
<feature type="domain" description="MYND-type" evidence="5">
    <location>
        <begin position="15"/>
        <end position="57"/>
    </location>
</feature>
<name>A0A8H4J739_9PEZI</name>
<dbReference type="AlphaFoldDB" id="A0A8H4J739"/>
<dbReference type="GO" id="GO:0000981">
    <property type="term" value="F:DNA-binding transcription factor activity, RNA polymerase II-specific"/>
    <property type="evidence" value="ECO:0007669"/>
    <property type="project" value="TreeGrafter"/>
</dbReference>
<reference evidence="6" key="1">
    <citation type="submission" date="2020-04" db="EMBL/GenBank/DDBJ databases">
        <title>Genome Assembly and Annotation of Botryosphaeria dothidea sdau 11-99, a Latent Pathogen of Apple Fruit Ring Rot in China.</title>
        <authorList>
            <person name="Yu C."/>
            <person name="Diao Y."/>
            <person name="Lu Q."/>
            <person name="Zhao J."/>
            <person name="Cui S."/>
            <person name="Peng C."/>
            <person name="He B."/>
            <person name="Liu H."/>
        </authorList>
    </citation>
    <scope>NUCLEOTIDE SEQUENCE [LARGE SCALE GENOMIC DNA]</scope>
    <source>
        <strain evidence="6">Sdau11-99</strain>
    </source>
</reference>
<dbReference type="Proteomes" id="UP000572817">
    <property type="component" value="Unassembled WGS sequence"/>
</dbReference>
<evidence type="ECO:0000313" key="6">
    <source>
        <dbReference type="EMBL" id="KAF4313223.1"/>
    </source>
</evidence>
<dbReference type="EMBL" id="WWBZ02000001">
    <property type="protein sequence ID" value="KAF4313223.1"/>
    <property type="molecule type" value="Genomic_DNA"/>
</dbReference>
<gene>
    <name evidence="6" type="ORF">GTA08_BOTSDO00523</name>
</gene>
<dbReference type="GO" id="GO:0005634">
    <property type="term" value="C:nucleus"/>
    <property type="evidence" value="ECO:0007669"/>
    <property type="project" value="TreeGrafter"/>
</dbReference>
<dbReference type="OrthoDB" id="341421at2759"/>
<evidence type="ECO:0000256" key="2">
    <source>
        <dbReference type="ARBA" id="ARBA00022771"/>
    </source>
</evidence>
<evidence type="ECO:0000256" key="4">
    <source>
        <dbReference type="PROSITE-ProRule" id="PRU00134"/>
    </source>
</evidence>
<dbReference type="Gene3D" id="6.10.140.2220">
    <property type="match status" value="1"/>
</dbReference>